<evidence type="ECO:0000256" key="1">
    <source>
        <dbReference type="ARBA" id="ARBA00004141"/>
    </source>
</evidence>
<dbReference type="InterPro" id="IPR000109">
    <property type="entry name" value="POT_fam"/>
</dbReference>
<keyword evidence="4" id="KW-0571">Peptide transport</keyword>
<dbReference type="PROSITE" id="PS01022">
    <property type="entry name" value="PTR2_1"/>
    <property type="match status" value="1"/>
</dbReference>
<keyword evidence="10" id="KW-1185">Reference proteome</keyword>
<dbReference type="PROSITE" id="PS01023">
    <property type="entry name" value="PTR2_2"/>
    <property type="match status" value="1"/>
</dbReference>
<feature type="transmembrane region" description="Helical" evidence="8">
    <location>
        <begin position="503"/>
        <end position="522"/>
    </location>
</feature>
<accession>A0ABT5IFC5</accession>
<keyword evidence="7" id="KW-0813">Transport</keyword>
<evidence type="ECO:0000256" key="4">
    <source>
        <dbReference type="ARBA" id="ARBA00022856"/>
    </source>
</evidence>
<feature type="transmembrane region" description="Helical" evidence="8">
    <location>
        <begin position="334"/>
        <end position="351"/>
    </location>
</feature>
<evidence type="ECO:0000313" key="10">
    <source>
        <dbReference type="Proteomes" id="UP001216595"/>
    </source>
</evidence>
<dbReference type="Proteomes" id="UP001216595">
    <property type="component" value="Unassembled WGS sequence"/>
</dbReference>
<evidence type="ECO:0000256" key="8">
    <source>
        <dbReference type="SAM" id="Phobius"/>
    </source>
</evidence>
<evidence type="ECO:0000256" key="3">
    <source>
        <dbReference type="ARBA" id="ARBA00022692"/>
    </source>
</evidence>
<feature type="transmembrane region" description="Helical" evidence="8">
    <location>
        <begin position="68"/>
        <end position="89"/>
    </location>
</feature>
<evidence type="ECO:0000256" key="7">
    <source>
        <dbReference type="RuleBase" id="RU003755"/>
    </source>
</evidence>
<dbReference type="InterPro" id="IPR018456">
    <property type="entry name" value="PTR2_symporter_CS"/>
</dbReference>
<gene>
    <name evidence="9" type="ORF">PQU94_11450</name>
</gene>
<name>A0ABT5IFC5_9CAUL</name>
<feature type="transmembrane region" description="Helical" evidence="8">
    <location>
        <begin position="6"/>
        <end position="22"/>
    </location>
</feature>
<dbReference type="CDD" id="cd17346">
    <property type="entry name" value="MFS_DtpA_like"/>
    <property type="match status" value="1"/>
</dbReference>
<proteinExistence type="inferred from homology"/>
<organism evidence="9 10">
    <name type="scientific">Asticcacaulis currens</name>
    <dbReference type="NCBI Taxonomy" id="2984210"/>
    <lineage>
        <taxon>Bacteria</taxon>
        <taxon>Pseudomonadati</taxon>
        <taxon>Pseudomonadota</taxon>
        <taxon>Alphaproteobacteria</taxon>
        <taxon>Caulobacterales</taxon>
        <taxon>Caulobacteraceae</taxon>
        <taxon>Asticcacaulis</taxon>
    </lineage>
</organism>
<dbReference type="RefSeq" id="WP_272741601.1">
    <property type="nucleotide sequence ID" value="NZ_JAQQKW010000006.1"/>
</dbReference>
<feature type="transmembrane region" description="Helical" evidence="8">
    <location>
        <begin position="197"/>
        <end position="216"/>
    </location>
</feature>
<dbReference type="PANTHER" id="PTHR11654">
    <property type="entry name" value="OLIGOPEPTIDE TRANSPORTER-RELATED"/>
    <property type="match status" value="1"/>
</dbReference>
<feature type="transmembrane region" description="Helical" evidence="8">
    <location>
        <begin position="543"/>
        <end position="564"/>
    </location>
</feature>
<feature type="transmembrane region" description="Helical" evidence="8">
    <location>
        <begin position="476"/>
        <end position="497"/>
    </location>
</feature>
<feature type="transmembrane region" description="Helical" evidence="8">
    <location>
        <begin position="311"/>
        <end position="328"/>
    </location>
</feature>
<keyword evidence="5 8" id="KW-1133">Transmembrane helix</keyword>
<feature type="transmembrane region" description="Helical" evidence="8">
    <location>
        <begin position="363"/>
        <end position="382"/>
    </location>
</feature>
<feature type="transmembrane region" description="Helical" evidence="8">
    <location>
        <begin position="263"/>
        <end position="283"/>
    </location>
</feature>
<protein>
    <submittedName>
        <fullName evidence="9">Oligopeptide:H+ symporter</fullName>
    </submittedName>
</protein>
<evidence type="ECO:0000256" key="2">
    <source>
        <dbReference type="ARBA" id="ARBA00005982"/>
    </source>
</evidence>
<feature type="transmembrane region" description="Helical" evidence="8">
    <location>
        <begin position="444"/>
        <end position="464"/>
    </location>
</feature>
<keyword evidence="6 8" id="KW-0472">Membrane</keyword>
<dbReference type="Gene3D" id="1.20.1250.20">
    <property type="entry name" value="MFS general substrate transporter like domains"/>
    <property type="match status" value="2"/>
</dbReference>
<dbReference type="Pfam" id="PF00854">
    <property type="entry name" value="PTR2"/>
    <property type="match status" value="2"/>
</dbReference>
<dbReference type="InterPro" id="IPR036259">
    <property type="entry name" value="MFS_trans_sf"/>
</dbReference>
<feature type="transmembrane region" description="Helical" evidence="8">
    <location>
        <begin position="237"/>
        <end position="257"/>
    </location>
</feature>
<keyword evidence="4" id="KW-0653">Protein transport</keyword>
<sequence>MINIVIAAGILVTLLTAIPVIVQMRHHPRGLIVCFFAEMWERFSYYGMRALLIYYLTRHFLFPDDKASAQYGSYTTLVYLLPLIGGLVADRLIGTRKAIVFGGILLVLGHFGMAFEGKPTQEFLHYQGKTYGFEVRTTNSGDAPRLQVGNASYEVGATPDGGYQIKGLPAGAPLPEILEKGSFTKSKATETPWAEHAFFLSIALIAMGVGFLKPNISSLVGQLYREKDPRRDSGFQLYYFGINMGSFWAAILCGYLGERVGWWAGFGLAGVGMLIGLLCFIFGKTLLEGKGEAPNPAALKQKVAGVISKENLVYLLGFAAVPLIYFVIQRNDIVGYALGVATVLILGYVFTQMATKFSRVENFRLGLAMVLTLSSVVFWTLFEQAGSSLSLFAERNTALDLIAEPIRLGTLLLATPGQVKAMGGVPEGAFWIDMGFNASNTQSFNPFFILVFAPIFAGIFTFLAKRGKDPDPVKKFAFGLVMAGLGFFVLVWSMPLAGADFRVPLFCLFLTYMFHTWGELAVSPVGLSQQTKLSPTVLVSTMMAIWFLGTSGAQYLAAFVATYASTETVGGQVLDPNAALQASLKTFNTIGWAGIILGGILFALSFVLKGWAHGASDTVDEAPKAGH</sequence>
<feature type="transmembrane region" description="Helical" evidence="8">
    <location>
        <begin position="590"/>
        <end position="608"/>
    </location>
</feature>
<comment type="similarity">
    <text evidence="2 7">Belongs to the major facilitator superfamily. Proton-dependent oligopeptide transporter (POT/PTR) (TC 2.A.17) family.</text>
</comment>
<reference evidence="9 10" key="1">
    <citation type="submission" date="2023-01" db="EMBL/GenBank/DDBJ databases">
        <title>Novel species of the genus Asticcacaulis isolated from rivers.</title>
        <authorList>
            <person name="Lu H."/>
        </authorList>
    </citation>
    <scope>NUCLEOTIDE SEQUENCE [LARGE SCALE GENOMIC DNA]</scope>
    <source>
        <strain evidence="9 10">DXS10W</strain>
    </source>
</reference>
<evidence type="ECO:0000256" key="6">
    <source>
        <dbReference type="ARBA" id="ARBA00023136"/>
    </source>
</evidence>
<evidence type="ECO:0000256" key="5">
    <source>
        <dbReference type="ARBA" id="ARBA00022989"/>
    </source>
</evidence>
<dbReference type="NCBIfam" id="TIGR00924">
    <property type="entry name" value="yjdL_sub1_fam"/>
    <property type="match status" value="1"/>
</dbReference>
<comment type="caution">
    <text evidence="9">The sequence shown here is derived from an EMBL/GenBank/DDBJ whole genome shotgun (WGS) entry which is preliminary data.</text>
</comment>
<feature type="transmembrane region" description="Helical" evidence="8">
    <location>
        <begin position="98"/>
        <end position="115"/>
    </location>
</feature>
<dbReference type="SUPFAM" id="SSF103473">
    <property type="entry name" value="MFS general substrate transporter"/>
    <property type="match status" value="1"/>
</dbReference>
<dbReference type="EMBL" id="JAQQKW010000006">
    <property type="protein sequence ID" value="MDC7694896.1"/>
    <property type="molecule type" value="Genomic_DNA"/>
</dbReference>
<dbReference type="InterPro" id="IPR005279">
    <property type="entry name" value="Dipep/tripep_permease"/>
</dbReference>
<feature type="transmembrane region" description="Helical" evidence="8">
    <location>
        <begin position="43"/>
        <end position="62"/>
    </location>
</feature>
<keyword evidence="3 7" id="KW-0812">Transmembrane</keyword>
<evidence type="ECO:0000313" key="9">
    <source>
        <dbReference type="EMBL" id="MDC7694896.1"/>
    </source>
</evidence>
<comment type="subcellular location">
    <subcellularLocation>
        <location evidence="1 7">Membrane</location>
        <topology evidence="1 7">Multi-pass membrane protein</topology>
    </subcellularLocation>
</comment>